<accession>A0A2A6J571</accession>
<proteinExistence type="predicted"/>
<protein>
    <submittedName>
        <fullName evidence="2">Uncharacterized protein</fullName>
    </submittedName>
</protein>
<sequence>MTLALGMGLGSSFAIAMADGHPDWVPDPNRYMPFSMGWRWPAGFVMAAGAGLGAVGGILAMANGPWDITSPRFHFSGWACTEGGNAPQEIVYPTAAFDIGCDISTDRITWVPFDFAGSASFNMPAQNQGTWATANITLPKDSIFYLRPKLLIAEGQSYIGNYRIQKHRNEKMWGAADWTALQALMDADAPNTAALDQFYNTVGNASNSQLLLYGPDLMVGLGWDGRPIPIILNDSLVERQEIAASADARRNLGLWRRWLDEPDPKQGRLVGLIMGVPGSKAANELAGSGATIATRRWAIIDEVKTLNGGKNCWTGIAAIEDGSNDNSATLSTWQNAIYSLTSTRFLGRYPGTKMLAVPMPGRTGVGTSLNFQTVAGQTIGSPWSTNLDTVNDALRAGGGGRFADYIDAYAFTMDPANHGKFKGAESFPIGNVSGATTSSAAAKVTQPILPGARVNFETVPGTTYTTQIVLTCAPDGGGLYDIVLQGNMTLPDGAAVFGRVTEDGTHLALYGIMDCFARWPQAHKSKFYPVI</sequence>
<gene>
    <name evidence="2" type="ORF">CO666_27355</name>
</gene>
<dbReference type="AlphaFoldDB" id="A0A2A6J571"/>
<keyword evidence="1" id="KW-0472">Membrane</keyword>
<keyword evidence="1" id="KW-0812">Transmembrane</keyword>
<dbReference type="Proteomes" id="UP000220768">
    <property type="component" value="Unassembled WGS sequence"/>
</dbReference>
<evidence type="ECO:0000313" key="2">
    <source>
        <dbReference type="EMBL" id="PDT01037.1"/>
    </source>
</evidence>
<organism evidence="2 3">
    <name type="scientific">Rhizobium chutanense</name>
    <dbReference type="NCBI Taxonomy" id="2035448"/>
    <lineage>
        <taxon>Bacteria</taxon>
        <taxon>Pseudomonadati</taxon>
        <taxon>Pseudomonadota</taxon>
        <taxon>Alphaproteobacteria</taxon>
        <taxon>Hyphomicrobiales</taxon>
        <taxon>Rhizobiaceae</taxon>
        <taxon>Rhizobium/Agrobacterium group</taxon>
        <taxon>Rhizobium</taxon>
    </lineage>
</organism>
<dbReference type="EMBL" id="NWSV01000027">
    <property type="protein sequence ID" value="PDT01037.1"/>
    <property type="molecule type" value="Genomic_DNA"/>
</dbReference>
<feature type="transmembrane region" description="Helical" evidence="1">
    <location>
        <begin position="42"/>
        <end position="62"/>
    </location>
</feature>
<keyword evidence="3" id="KW-1185">Reference proteome</keyword>
<evidence type="ECO:0000256" key="1">
    <source>
        <dbReference type="SAM" id="Phobius"/>
    </source>
</evidence>
<name>A0A2A6J571_9HYPH</name>
<reference evidence="2 3" key="1">
    <citation type="submission" date="2017-09" db="EMBL/GenBank/DDBJ databases">
        <title>Comparative genomics of rhizobia isolated from Phaseolus vulgaris in China.</title>
        <authorList>
            <person name="Tong W."/>
        </authorList>
    </citation>
    <scope>NUCLEOTIDE SEQUENCE [LARGE SCALE GENOMIC DNA]</scope>
    <source>
        <strain evidence="2 3">C5</strain>
    </source>
</reference>
<keyword evidence="1" id="KW-1133">Transmembrane helix</keyword>
<comment type="caution">
    <text evidence="2">The sequence shown here is derived from an EMBL/GenBank/DDBJ whole genome shotgun (WGS) entry which is preliminary data.</text>
</comment>
<dbReference type="RefSeq" id="WP_097615159.1">
    <property type="nucleotide sequence ID" value="NZ_NWSV01000027.1"/>
</dbReference>
<evidence type="ECO:0000313" key="3">
    <source>
        <dbReference type="Proteomes" id="UP000220768"/>
    </source>
</evidence>